<name>A0A7G9GZF7_9FUSO</name>
<dbReference type="KEGG" id="fho:H9Q81_02220"/>
<dbReference type="GO" id="GO:0003677">
    <property type="term" value="F:DNA binding"/>
    <property type="evidence" value="ECO:0007669"/>
    <property type="project" value="InterPro"/>
</dbReference>
<dbReference type="SMART" id="SM00481">
    <property type="entry name" value="POLIIIAc"/>
    <property type="match status" value="1"/>
</dbReference>
<gene>
    <name evidence="2" type="ORF">H9Q81_02220</name>
</gene>
<dbReference type="EMBL" id="CP060637">
    <property type="protein sequence ID" value="QNM16189.1"/>
    <property type="molecule type" value="Genomic_DNA"/>
</dbReference>
<dbReference type="InterPro" id="IPR003141">
    <property type="entry name" value="Pol/His_phosphatase_N"/>
</dbReference>
<dbReference type="Gene3D" id="3.20.20.140">
    <property type="entry name" value="Metal-dependent hydrolases"/>
    <property type="match status" value="1"/>
</dbReference>
<dbReference type="GO" id="GO:0035312">
    <property type="term" value="F:5'-3' DNA exonuclease activity"/>
    <property type="evidence" value="ECO:0007669"/>
    <property type="project" value="TreeGrafter"/>
</dbReference>
<dbReference type="GO" id="GO:0004534">
    <property type="term" value="F:5'-3' RNA exonuclease activity"/>
    <property type="evidence" value="ECO:0007669"/>
    <property type="project" value="TreeGrafter"/>
</dbReference>
<dbReference type="PANTHER" id="PTHR42924">
    <property type="entry name" value="EXONUCLEASE"/>
    <property type="match status" value="1"/>
</dbReference>
<dbReference type="AlphaFoldDB" id="A0A7G9GZF7"/>
<evidence type="ECO:0000313" key="3">
    <source>
        <dbReference type="Proteomes" id="UP000515913"/>
    </source>
</evidence>
<dbReference type="PANTHER" id="PTHR42924:SF3">
    <property type="entry name" value="POLYMERASE_HISTIDINOL PHOSPHATASE N-TERMINAL DOMAIN-CONTAINING PROTEIN"/>
    <property type="match status" value="1"/>
</dbReference>
<dbReference type="InterPro" id="IPR046367">
    <property type="entry name" value="GapR-like_DNA-bd"/>
</dbReference>
<dbReference type="RefSeq" id="WP_101475010.1">
    <property type="nucleotide sequence ID" value="NZ_JAQEZM010000003.1"/>
</dbReference>
<dbReference type="SUPFAM" id="SSF89550">
    <property type="entry name" value="PHP domain-like"/>
    <property type="match status" value="1"/>
</dbReference>
<dbReference type="Pfam" id="PF10073">
    <property type="entry name" value="GapR_DNA-bd"/>
    <property type="match status" value="1"/>
</dbReference>
<dbReference type="Proteomes" id="UP000515913">
    <property type="component" value="Chromosome"/>
</dbReference>
<evidence type="ECO:0000313" key="2">
    <source>
        <dbReference type="EMBL" id="QNM16189.1"/>
    </source>
</evidence>
<dbReference type="InterPro" id="IPR016195">
    <property type="entry name" value="Pol/histidinol_Pase-like"/>
</dbReference>
<organism evidence="2 3">
    <name type="scientific">Fusobacterium hominis</name>
    <dbReference type="NCBI Taxonomy" id="2764326"/>
    <lineage>
        <taxon>Bacteria</taxon>
        <taxon>Fusobacteriati</taxon>
        <taxon>Fusobacteriota</taxon>
        <taxon>Fusobacteriia</taxon>
        <taxon>Fusobacteriales</taxon>
        <taxon>Fusobacteriaceae</taxon>
        <taxon>Fusobacterium</taxon>
    </lineage>
</organism>
<proteinExistence type="predicted"/>
<accession>A0A7G9GZF7</accession>
<sequence>MVEFQKLSEFFFEFIESDFKYAGDFYYDLHLHTTASDSFIKPEFLKSFTDNKRYLLAVTDHNEIRGAIKVRELGVNNVPGIELGCEDGFEILVYFKTMELLEEFYKKEVEGYKNIKRMAKTHRDIHEYLELLKDYQCHISIPHICGLVQKNFINNKSYIYDVIKKVDSIETHNHALSEERNKIAAEIREKYNKTATFGSDAHILRDMLSYYKYANHELKNGDKILDYLFKLGSISGIGQKHILHMLKKHE</sequence>
<dbReference type="InterPro" id="IPR052018">
    <property type="entry name" value="PHP_domain"/>
</dbReference>
<evidence type="ECO:0000259" key="1">
    <source>
        <dbReference type="SMART" id="SM00481"/>
    </source>
</evidence>
<protein>
    <submittedName>
        <fullName evidence="2">PHP domain-containing protein</fullName>
    </submittedName>
</protein>
<feature type="domain" description="Polymerase/histidinol phosphatase N-terminal" evidence="1">
    <location>
        <begin position="27"/>
        <end position="87"/>
    </location>
</feature>
<reference evidence="2 3" key="1">
    <citation type="submission" date="2020-08" db="EMBL/GenBank/DDBJ databases">
        <authorList>
            <person name="Liu C."/>
            <person name="Sun Q."/>
        </authorList>
    </citation>
    <scope>NUCLEOTIDE SEQUENCE [LARGE SCALE GENOMIC DNA]</scope>
    <source>
        <strain evidence="2 3">NSJ-57</strain>
    </source>
</reference>
<keyword evidence="3" id="KW-1185">Reference proteome</keyword>